<dbReference type="GeneID" id="9475442"/>
<accession>D0NSC4</accession>
<gene>
    <name evidence="1" type="ORF">PITG_15693</name>
</gene>
<sequence>MAAFPAALPGVCGFSSLPWAAECFDRFFAQFGHIGSSNARLERSTIYAIR</sequence>
<evidence type="ECO:0000313" key="1">
    <source>
        <dbReference type="EMBL" id="EEY64469.1"/>
    </source>
</evidence>
<dbReference type="EMBL" id="DS028157">
    <property type="protein sequence ID" value="EEY64469.1"/>
    <property type="molecule type" value="Genomic_DNA"/>
</dbReference>
<dbReference type="VEuPathDB" id="FungiDB:PITG_15693"/>
<reference evidence="2" key="1">
    <citation type="journal article" date="2009" name="Nature">
        <title>Genome sequence and analysis of the Irish potato famine pathogen Phytophthora infestans.</title>
        <authorList>
            <consortium name="The Broad Institute Genome Sequencing Platform"/>
            <person name="Haas B.J."/>
            <person name="Kamoun S."/>
            <person name="Zody M.C."/>
            <person name="Jiang R.H."/>
            <person name="Handsaker R.E."/>
            <person name="Cano L.M."/>
            <person name="Grabherr M."/>
            <person name="Kodira C.D."/>
            <person name="Raffaele S."/>
            <person name="Torto-Alalibo T."/>
            <person name="Bozkurt T.O."/>
            <person name="Ah-Fong A.M."/>
            <person name="Alvarado L."/>
            <person name="Anderson V.L."/>
            <person name="Armstrong M.R."/>
            <person name="Avrova A."/>
            <person name="Baxter L."/>
            <person name="Beynon J."/>
            <person name="Boevink P.C."/>
            <person name="Bollmann S.R."/>
            <person name="Bos J.I."/>
            <person name="Bulone V."/>
            <person name="Cai G."/>
            <person name="Cakir C."/>
            <person name="Carrington J.C."/>
            <person name="Chawner M."/>
            <person name="Conti L."/>
            <person name="Costanzo S."/>
            <person name="Ewan R."/>
            <person name="Fahlgren N."/>
            <person name="Fischbach M.A."/>
            <person name="Fugelstad J."/>
            <person name="Gilroy E.M."/>
            <person name="Gnerre S."/>
            <person name="Green P.J."/>
            <person name="Grenville-Briggs L.J."/>
            <person name="Griffith J."/>
            <person name="Grunwald N.J."/>
            <person name="Horn K."/>
            <person name="Horner N.R."/>
            <person name="Hu C.H."/>
            <person name="Huitema E."/>
            <person name="Jeong D.H."/>
            <person name="Jones A.M."/>
            <person name="Jones J.D."/>
            <person name="Jones R.W."/>
            <person name="Karlsson E.K."/>
            <person name="Kunjeti S.G."/>
            <person name="Lamour K."/>
            <person name="Liu Z."/>
            <person name="Ma L."/>
            <person name="Maclean D."/>
            <person name="Chibucos M.C."/>
            <person name="McDonald H."/>
            <person name="McWalters J."/>
            <person name="Meijer H.J."/>
            <person name="Morgan W."/>
            <person name="Morris P.F."/>
            <person name="Munro C.A."/>
            <person name="O'Neill K."/>
            <person name="Ospina-Giraldo M."/>
            <person name="Pinzon A."/>
            <person name="Pritchard L."/>
            <person name="Ramsahoye B."/>
            <person name="Ren Q."/>
            <person name="Restrepo S."/>
            <person name="Roy S."/>
            <person name="Sadanandom A."/>
            <person name="Savidor A."/>
            <person name="Schornack S."/>
            <person name="Schwartz D.C."/>
            <person name="Schumann U.D."/>
            <person name="Schwessinger B."/>
            <person name="Seyer L."/>
            <person name="Sharpe T."/>
            <person name="Silvar C."/>
            <person name="Song J."/>
            <person name="Studholme D.J."/>
            <person name="Sykes S."/>
            <person name="Thines M."/>
            <person name="van de Vondervoort P.J."/>
            <person name="Phuntumart V."/>
            <person name="Wawra S."/>
            <person name="Weide R."/>
            <person name="Win J."/>
            <person name="Young C."/>
            <person name="Zhou S."/>
            <person name="Fry W."/>
            <person name="Meyers B.C."/>
            <person name="van West P."/>
            <person name="Ristaino J."/>
            <person name="Govers F."/>
            <person name="Birch P.R."/>
            <person name="Whisson S.C."/>
            <person name="Judelson H.S."/>
            <person name="Nusbaum C."/>
        </authorList>
    </citation>
    <scope>NUCLEOTIDE SEQUENCE [LARGE SCALE GENOMIC DNA]</scope>
    <source>
        <strain evidence="2">T30-4</strain>
    </source>
</reference>
<dbReference type="RefSeq" id="XP_002897972.1">
    <property type="nucleotide sequence ID" value="XM_002897926.1"/>
</dbReference>
<keyword evidence="2" id="KW-1185">Reference proteome</keyword>
<dbReference type="KEGG" id="pif:PITG_15693"/>
<dbReference type="AlphaFoldDB" id="D0NSC4"/>
<organism evidence="1 2">
    <name type="scientific">Phytophthora infestans (strain T30-4)</name>
    <name type="common">Potato late blight agent</name>
    <dbReference type="NCBI Taxonomy" id="403677"/>
    <lineage>
        <taxon>Eukaryota</taxon>
        <taxon>Sar</taxon>
        <taxon>Stramenopiles</taxon>
        <taxon>Oomycota</taxon>
        <taxon>Peronosporomycetes</taxon>
        <taxon>Peronosporales</taxon>
        <taxon>Peronosporaceae</taxon>
        <taxon>Phytophthora</taxon>
    </lineage>
</organism>
<dbReference type="HOGENOM" id="CLU_3128339_0_0_1"/>
<evidence type="ECO:0000313" key="2">
    <source>
        <dbReference type="Proteomes" id="UP000006643"/>
    </source>
</evidence>
<protein>
    <submittedName>
        <fullName evidence="1">Uncharacterized protein</fullName>
    </submittedName>
</protein>
<dbReference type="InParanoid" id="D0NSC4"/>
<name>D0NSC4_PHYIT</name>
<proteinExistence type="predicted"/>
<dbReference type="Proteomes" id="UP000006643">
    <property type="component" value="Unassembled WGS sequence"/>
</dbReference>